<comment type="function">
    <text evidence="2 12">Catalyzes the hydrolysis of UDP-3-O-myristoyl-N-acetylglucosamine to form UDP-3-O-myristoylglucosamine and acetate, the committed step in lipid A biosynthesis.</text>
</comment>
<dbReference type="Gene3D" id="3.30.230.20">
    <property type="entry name" value="lpxc deacetylase, domain 1"/>
    <property type="match status" value="1"/>
</dbReference>
<name>A0A4R7BUG6_9HYPH</name>
<evidence type="ECO:0000313" key="13">
    <source>
        <dbReference type="EMBL" id="TDR89033.1"/>
    </source>
</evidence>
<gene>
    <name evidence="12" type="primary">lpxC</name>
    <name evidence="13" type="ORF">EV668_3518</name>
</gene>
<keyword evidence="10 12" id="KW-0443">Lipid metabolism</keyword>
<dbReference type="EMBL" id="SNZR01000014">
    <property type="protein sequence ID" value="TDR89033.1"/>
    <property type="molecule type" value="Genomic_DNA"/>
</dbReference>
<proteinExistence type="inferred from homology"/>
<dbReference type="SUPFAM" id="SSF54211">
    <property type="entry name" value="Ribosomal protein S5 domain 2-like"/>
    <property type="match status" value="2"/>
</dbReference>
<dbReference type="GO" id="GO:0016020">
    <property type="term" value="C:membrane"/>
    <property type="evidence" value="ECO:0007669"/>
    <property type="project" value="GOC"/>
</dbReference>
<feature type="binding site" evidence="12">
    <location>
        <position position="245"/>
    </location>
    <ligand>
        <name>Zn(2+)</name>
        <dbReference type="ChEBI" id="CHEBI:29105"/>
    </ligand>
</feature>
<comment type="pathway">
    <text evidence="3 12">Glycolipid biosynthesis; lipid IV(A) biosynthesis; lipid IV(A) from (3R)-3-hydroxytetradecanoyl-[acyl-carrier-protein] and UDP-N-acetyl-alpha-D-glucosamine: step 2/6.</text>
</comment>
<comment type="cofactor">
    <cofactor evidence="1 12">
        <name>Zn(2+)</name>
        <dbReference type="ChEBI" id="CHEBI:29105"/>
    </cofactor>
</comment>
<comment type="catalytic activity">
    <reaction evidence="11 12">
        <text>a UDP-3-O-[(3R)-3-hydroxyacyl]-N-acetyl-alpha-D-glucosamine + H2O = a UDP-3-O-[(3R)-3-hydroxyacyl]-alpha-D-glucosamine + acetate</text>
        <dbReference type="Rhea" id="RHEA:67816"/>
        <dbReference type="ChEBI" id="CHEBI:15377"/>
        <dbReference type="ChEBI" id="CHEBI:30089"/>
        <dbReference type="ChEBI" id="CHEBI:137740"/>
        <dbReference type="ChEBI" id="CHEBI:173225"/>
        <dbReference type="EC" id="3.5.1.108"/>
    </reaction>
</comment>
<evidence type="ECO:0000256" key="10">
    <source>
        <dbReference type="ARBA" id="ARBA00023098"/>
    </source>
</evidence>
<sequence>MKSSHQATLGAPVSLRGIGVHSGKPVNLHLHPAQAGHGIVFLRTGLPHGRDRLIEANFSSVTATELCTVIGDKETGAVATIEHLMAAFSALGVDNVLVEIDGAEVPILDGSASPFVEAIDSVGLVRSAATRRYLKVLKPVRVEKGIASAELLPNSRGFRLDVAIDFQNPIIGKQRKVMDLTPDRFRHEISRARTFGFIGDVEKLWKAGFALGASLENTVAIGDGAIINPEGLRFADEFVRHKMLDAVGDLSLTGFPLLATYKSHCSGHRLNVAVLEALLSDRANYAIVDGGARRQSGYAEIGTGMAVPAYAPDLH</sequence>
<keyword evidence="8 12" id="KW-0378">Hydrolase</keyword>
<feature type="binding site" evidence="12">
    <location>
        <position position="241"/>
    </location>
    <ligand>
        <name>Zn(2+)</name>
        <dbReference type="ChEBI" id="CHEBI:29105"/>
    </ligand>
</feature>
<evidence type="ECO:0000256" key="7">
    <source>
        <dbReference type="ARBA" id="ARBA00022723"/>
    </source>
</evidence>
<dbReference type="EC" id="3.5.1.108" evidence="4 12"/>
<evidence type="ECO:0000256" key="11">
    <source>
        <dbReference type="ARBA" id="ARBA00024535"/>
    </source>
</evidence>
<keyword evidence="7 12" id="KW-0479">Metal-binding</keyword>
<evidence type="ECO:0000256" key="8">
    <source>
        <dbReference type="ARBA" id="ARBA00022801"/>
    </source>
</evidence>
<evidence type="ECO:0000256" key="12">
    <source>
        <dbReference type="HAMAP-Rule" id="MF_00388"/>
    </source>
</evidence>
<dbReference type="HAMAP" id="MF_00388">
    <property type="entry name" value="LpxC"/>
    <property type="match status" value="1"/>
</dbReference>
<accession>A0A4R7BUG6</accession>
<feature type="binding site" evidence="12">
    <location>
        <position position="83"/>
    </location>
    <ligand>
        <name>Zn(2+)</name>
        <dbReference type="ChEBI" id="CHEBI:29105"/>
    </ligand>
</feature>
<evidence type="ECO:0000313" key="14">
    <source>
        <dbReference type="Proteomes" id="UP000295122"/>
    </source>
</evidence>
<dbReference type="PANTHER" id="PTHR33694:SF1">
    <property type="entry name" value="UDP-3-O-ACYL-N-ACETYLGLUCOSAMINE DEACETYLASE 1, MITOCHONDRIAL-RELATED"/>
    <property type="match status" value="1"/>
</dbReference>
<dbReference type="AlphaFoldDB" id="A0A4R7BUG6"/>
<evidence type="ECO:0000256" key="2">
    <source>
        <dbReference type="ARBA" id="ARBA00002923"/>
    </source>
</evidence>
<evidence type="ECO:0000256" key="9">
    <source>
        <dbReference type="ARBA" id="ARBA00022833"/>
    </source>
</evidence>
<keyword evidence="5 12" id="KW-0444">Lipid biosynthesis</keyword>
<feature type="active site" description="Proton donor" evidence="12">
    <location>
        <position position="268"/>
    </location>
</feature>
<dbReference type="Pfam" id="PF03331">
    <property type="entry name" value="LpxC"/>
    <property type="match status" value="1"/>
</dbReference>
<dbReference type="UniPathway" id="UPA00359">
    <property type="reaction ID" value="UER00478"/>
</dbReference>
<dbReference type="GO" id="GO:0009245">
    <property type="term" value="P:lipid A biosynthetic process"/>
    <property type="evidence" value="ECO:0007669"/>
    <property type="project" value="UniProtKB-UniRule"/>
</dbReference>
<protein>
    <recommendedName>
        <fullName evidence="4 12">UDP-3-O-acyl-N-acetylglucosamine deacetylase</fullName>
        <shortName evidence="12">UDP-3-O-acyl-GlcNAc deacetylase</shortName>
        <ecNumber evidence="4 12">3.5.1.108</ecNumber>
    </recommendedName>
    <alternativeName>
        <fullName evidence="12">UDP-3-O-[R-3-hydroxymyristoyl]-N-acetylglucosamine deacetylase</fullName>
    </alternativeName>
</protein>
<dbReference type="Proteomes" id="UP000295122">
    <property type="component" value="Unassembled WGS sequence"/>
</dbReference>
<dbReference type="InterPro" id="IPR011334">
    <property type="entry name" value="UDP-acyl_GlcNac_deAcase_C"/>
</dbReference>
<dbReference type="Gene3D" id="3.30.1700.10">
    <property type="entry name" value="lpxc deacetylase, domain 2"/>
    <property type="match status" value="1"/>
</dbReference>
<evidence type="ECO:0000256" key="5">
    <source>
        <dbReference type="ARBA" id="ARBA00022516"/>
    </source>
</evidence>
<dbReference type="GO" id="GO:0103117">
    <property type="term" value="F:UDP-3-O-acyl-N-acetylglucosamine deacetylase activity"/>
    <property type="evidence" value="ECO:0007669"/>
    <property type="project" value="UniProtKB-UniRule"/>
</dbReference>
<organism evidence="13 14">
    <name type="scientific">Enterovirga rhinocerotis</name>
    <dbReference type="NCBI Taxonomy" id="1339210"/>
    <lineage>
        <taxon>Bacteria</taxon>
        <taxon>Pseudomonadati</taxon>
        <taxon>Pseudomonadota</taxon>
        <taxon>Alphaproteobacteria</taxon>
        <taxon>Hyphomicrobiales</taxon>
        <taxon>Methylobacteriaceae</taxon>
        <taxon>Enterovirga</taxon>
    </lineage>
</organism>
<reference evidence="13 14" key="1">
    <citation type="submission" date="2019-03" db="EMBL/GenBank/DDBJ databases">
        <title>Genomic Encyclopedia of Type Strains, Phase IV (KMG-IV): sequencing the most valuable type-strain genomes for metagenomic binning, comparative biology and taxonomic classification.</title>
        <authorList>
            <person name="Goeker M."/>
        </authorList>
    </citation>
    <scope>NUCLEOTIDE SEQUENCE [LARGE SCALE GENOMIC DNA]</scope>
    <source>
        <strain evidence="13 14">DSM 25903</strain>
    </source>
</reference>
<dbReference type="OrthoDB" id="9802746at2"/>
<dbReference type="InterPro" id="IPR015870">
    <property type="entry name" value="UDP-acyl_N-AcGlcN_deAcase_N"/>
</dbReference>
<dbReference type="InterPro" id="IPR004463">
    <property type="entry name" value="UDP-acyl_GlcNac_deAcase"/>
</dbReference>
<evidence type="ECO:0000256" key="3">
    <source>
        <dbReference type="ARBA" id="ARBA00005002"/>
    </source>
</evidence>
<keyword evidence="9 12" id="KW-0862">Zinc</keyword>
<comment type="caution">
    <text evidence="13">The sequence shown here is derived from an EMBL/GenBank/DDBJ whole genome shotgun (WGS) entry which is preliminary data.</text>
</comment>
<dbReference type="InterPro" id="IPR020568">
    <property type="entry name" value="Ribosomal_Su5_D2-typ_SF"/>
</dbReference>
<evidence type="ECO:0000256" key="6">
    <source>
        <dbReference type="ARBA" id="ARBA00022556"/>
    </source>
</evidence>
<dbReference type="RefSeq" id="WP_133772424.1">
    <property type="nucleotide sequence ID" value="NZ_SNZR01000014.1"/>
</dbReference>
<evidence type="ECO:0000256" key="1">
    <source>
        <dbReference type="ARBA" id="ARBA00001947"/>
    </source>
</evidence>
<dbReference type="PANTHER" id="PTHR33694">
    <property type="entry name" value="UDP-3-O-ACYL-N-ACETYLGLUCOSAMINE DEACETYLASE 1, MITOCHONDRIAL-RELATED"/>
    <property type="match status" value="1"/>
</dbReference>
<comment type="similarity">
    <text evidence="12">Belongs to the LpxC family.</text>
</comment>
<keyword evidence="14" id="KW-1185">Reference proteome</keyword>
<dbReference type="NCBIfam" id="TIGR00325">
    <property type="entry name" value="lpxC"/>
    <property type="match status" value="1"/>
</dbReference>
<evidence type="ECO:0000256" key="4">
    <source>
        <dbReference type="ARBA" id="ARBA00012745"/>
    </source>
</evidence>
<keyword evidence="6 12" id="KW-0441">Lipid A biosynthesis</keyword>
<dbReference type="GO" id="GO:0046872">
    <property type="term" value="F:metal ion binding"/>
    <property type="evidence" value="ECO:0007669"/>
    <property type="project" value="UniProtKB-KW"/>
</dbReference>